<gene>
    <name evidence="1" type="ORF">CWS20_14070</name>
</gene>
<protein>
    <submittedName>
        <fullName evidence="1">Uncharacterized protein</fullName>
    </submittedName>
</protein>
<evidence type="ECO:0000313" key="1">
    <source>
        <dbReference type="EMBL" id="PKG28331.1"/>
    </source>
</evidence>
<dbReference type="EMBL" id="PISD01000030">
    <property type="protein sequence ID" value="PKG28331.1"/>
    <property type="molecule type" value="Genomic_DNA"/>
</dbReference>
<sequence>MSVKYKFFMSGIEKFLGRKAFNERRTHEASQITFRKRLKLRYKTSNEDKIKDELLNNLGIPVLRNKT</sequence>
<reference evidence="1 2" key="1">
    <citation type="journal article" date="2010" name="Int. J. Syst. Evol. Microbiol.">
        <title>Bacillus horneckiae sp. nov., isolated from a spacecraft-assembly clean room.</title>
        <authorList>
            <person name="Vaishampayan P."/>
            <person name="Probst A."/>
            <person name="Krishnamurthi S."/>
            <person name="Ghosh S."/>
            <person name="Osman S."/>
            <person name="McDowall A."/>
            <person name="Ruckmani A."/>
            <person name="Mayilraj S."/>
            <person name="Venkateswaran K."/>
        </authorList>
    </citation>
    <scope>NUCLEOTIDE SEQUENCE [LARGE SCALE GENOMIC DNA]</scope>
    <source>
        <strain evidence="2">1PO1SC</strain>
    </source>
</reference>
<accession>A0A2N0ZFP0</accession>
<dbReference type="Proteomes" id="UP000233343">
    <property type="component" value="Unassembled WGS sequence"/>
</dbReference>
<name>A0A2N0ZFP0_9BACI</name>
<keyword evidence="2" id="KW-1185">Reference proteome</keyword>
<comment type="caution">
    <text evidence="1">The sequence shown here is derived from an EMBL/GenBank/DDBJ whole genome shotgun (WGS) entry which is preliminary data.</text>
</comment>
<evidence type="ECO:0000313" key="2">
    <source>
        <dbReference type="Proteomes" id="UP000233343"/>
    </source>
</evidence>
<dbReference type="AlphaFoldDB" id="A0A2N0ZFP0"/>
<proteinExistence type="predicted"/>
<organism evidence="1 2">
    <name type="scientific">Cytobacillus horneckiae</name>
    <dbReference type="NCBI Taxonomy" id="549687"/>
    <lineage>
        <taxon>Bacteria</taxon>
        <taxon>Bacillati</taxon>
        <taxon>Bacillota</taxon>
        <taxon>Bacilli</taxon>
        <taxon>Bacillales</taxon>
        <taxon>Bacillaceae</taxon>
        <taxon>Cytobacillus</taxon>
    </lineage>
</organism>